<organism evidence="1 2">
    <name type="scientific">Caenorhabditis bovis</name>
    <dbReference type="NCBI Taxonomy" id="2654633"/>
    <lineage>
        <taxon>Eukaryota</taxon>
        <taxon>Metazoa</taxon>
        <taxon>Ecdysozoa</taxon>
        <taxon>Nematoda</taxon>
        <taxon>Chromadorea</taxon>
        <taxon>Rhabditida</taxon>
        <taxon>Rhabditina</taxon>
        <taxon>Rhabditomorpha</taxon>
        <taxon>Rhabditoidea</taxon>
        <taxon>Rhabditidae</taxon>
        <taxon>Peloderinae</taxon>
        <taxon>Caenorhabditis</taxon>
    </lineage>
</organism>
<evidence type="ECO:0000313" key="1">
    <source>
        <dbReference type="EMBL" id="CAB3407992.1"/>
    </source>
</evidence>
<dbReference type="AlphaFoldDB" id="A0A8S1F8N6"/>
<dbReference type="Proteomes" id="UP000494206">
    <property type="component" value="Unassembled WGS sequence"/>
</dbReference>
<accession>A0A8S1F8N6</accession>
<sequence>MFREPRKFVETILQYDRRRSILSIHLVTIRSENTLQIRSPNEFMHMEIEVRRKNAKTSMRHKGQKQAARRDDCEKLNELFRFPRFPESALVDATCRISCILSCPNNNLPNSIFEGSIPLKELLAVRNVKLFKFIELSNIELYSIKEEEDECEQYDWIINV</sequence>
<reference evidence="1 2" key="1">
    <citation type="submission" date="2020-04" db="EMBL/GenBank/DDBJ databases">
        <authorList>
            <person name="Laetsch R D."/>
            <person name="Stevens L."/>
            <person name="Kumar S."/>
            <person name="Blaxter L. M."/>
        </authorList>
    </citation>
    <scope>NUCLEOTIDE SEQUENCE [LARGE SCALE GENOMIC DNA]</scope>
</reference>
<comment type="caution">
    <text evidence="1">The sequence shown here is derived from an EMBL/GenBank/DDBJ whole genome shotgun (WGS) entry which is preliminary data.</text>
</comment>
<name>A0A8S1F8N6_9PELO</name>
<proteinExistence type="predicted"/>
<keyword evidence="2" id="KW-1185">Reference proteome</keyword>
<dbReference type="OrthoDB" id="5794945at2759"/>
<evidence type="ECO:0000313" key="2">
    <source>
        <dbReference type="Proteomes" id="UP000494206"/>
    </source>
</evidence>
<dbReference type="EMBL" id="CADEPM010000006">
    <property type="protein sequence ID" value="CAB3407992.1"/>
    <property type="molecule type" value="Genomic_DNA"/>
</dbReference>
<protein>
    <submittedName>
        <fullName evidence="1">Uncharacterized protein</fullName>
    </submittedName>
</protein>
<gene>
    <name evidence="1" type="ORF">CBOVIS_LOCUS9832</name>
</gene>